<proteinExistence type="predicted"/>
<name>A0A1U7J160_9CYAN</name>
<dbReference type="AlphaFoldDB" id="A0A1U7J160"/>
<reference evidence="1 2" key="1">
    <citation type="submission" date="2016-11" db="EMBL/GenBank/DDBJ databases">
        <title>Draft Genome Sequences of Nine Cyanobacterial Strains from Diverse Habitats.</title>
        <authorList>
            <person name="Zhu T."/>
            <person name="Hou S."/>
            <person name="Lu X."/>
            <person name="Hess W.R."/>
        </authorList>
    </citation>
    <scope>NUCLEOTIDE SEQUENCE [LARGE SCALE GENOMIC DNA]</scope>
    <source>
        <strain evidence="1 2">NIES-30</strain>
    </source>
</reference>
<evidence type="ECO:0000313" key="1">
    <source>
        <dbReference type="EMBL" id="OKH45666.1"/>
    </source>
</evidence>
<protein>
    <recommendedName>
        <fullName evidence="3">DUF2283 domain-containing protein</fullName>
    </recommendedName>
</protein>
<evidence type="ECO:0008006" key="3">
    <source>
        <dbReference type="Google" id="ProtNLM"/>
    </source>
</evidence>
<dbReference type="STRING" id="549789.NIES30_19260"/>
<comment type="caution">
    <text evidence="1">The sequence shown here is derived from an EMBL/GenBank/DDBJ whole genome shotgun (WGS) entry which is preliminary data.</text>
</comment>
<dbReference type="Proteomes" id="UP000185557">
    <property type="component" value="Unassembled WGS sequence"/>
</dbReference>
<keyword evidence="2" id="KW-1185">Reference proteome</keyword>
<dbReference type="PANTHER" id="PTHR37029">
    <property type="entry name" value="SSR1768 PROTEIN"/>
    <property type="match status" value="1"/>
</dbReference>
<sequence>MRIQYFPDTDTLSIRLNDSPSVESEEIAPDVVVDFDEAGSVVGLEIDLASAKVDLKNLDLKGLLIPELAST</sequence>
<accession>A0A1U7J160</accession>
<dbReference type="InterPro" id="IPR019270">
    <property type="entry name" value="DUF2283"/>
</dbReference>
<organism evidence="1 2">
    <name type="scientific">Phormidium tenue NIES-30</name>
    <dbReference type="NCBI Taxonomy" id="549789"/>
    <lineage>
        <taxon>Bacteria</taxon>
        <taxon>Bacillati</taxon>
        <taxon>Cyanobacteriota</taxon>
        <taxon>Cyanophyceae</taxon>
        <taxon>Oscillatoriophycideae</taxon>
        <taxon>Oscillatoriales</taxon>
        <taxon>Oscillatoriaceae</taxon>
        <taxon>Phormidium</taxon>
    </lineage>
</organism>
<dbReference type="RefSeq" id="WP_073610070.1">
    <property type="nucleotide sequence ID" value="NZ_MRCG01000016.1"/>
</dbReference>
<dbReference type="OrthoDB" id="9799670at2"/>
<evidence type="ECO:0000313" key="2">
    <source>
        <dbReference type="Proteomes" id="UP000185557"/>
    </source>
</evidence>
<gene>
    <name evidence="1" type="ORF">NIES30_19260</name>
</gene>
<dbReference type="Pfam" id="PF10049">
    <property type="entry name" value="DUF2283"/>
    <property type="match status" value="1"/>
</dbReference>
<dbReference type="EMBL" id="MRCG01000016">
    <property type="protein sequence ID" value="OKH45666.1"/>
    <property type="molecule type" value="Genomic_DNA"/>
</dbReference>
<dbReference type="PANTHER" id="PTHR37029:SF1">
    <property type="entry name" value="SSR1768 PROTEIN"/>
    <property type="match status" value="1"/>
</dbReference>